<evidence type="ECO:0000256" key="4">
    <source>
        <dbReference type="SAM" id="SignalP"/>
    </source>
</evidence>
<name>A0A834H188_RHOSS</name>
<dbReference type="FunFam" id="2.60.40.10:FF:001384">
    <property type="entry name" value="Beta-D-xylosidase 4"/>
    <property type="match status" value="1"/>
</dbReference>
<dbReference type="Pfam" id="PF00933">
    <property type="entry name" value="Glyco_hydro_3"/>
    <property type="match status" value="1"/>
</dbReference>
<dbReference type="Pfam" id="PF14310">
    <property type="entry name" value="Fn3-like"/>
    <property type="match status" value="1"/>
</dbReference>
<evidence type="ECO:0000259" key="5">
    <source>
        <dbReference type="SMART" id="SM01217"/>
    </source>
</evidence>
<dbReference type="InterPro" id="IPR013783">
    <property type="entry name" value="Ig-like_fold"/>
</dbReference>
<evidence type="ECO:0000313" key="7">
    <source>
        <dbReference type="Proteomes" id="UP000626092"/>
    </source>
</evidence>
<dbReference type="GO" id="GO:0031222">
    <property type="term" value="P:arabinan catabolic process"/>
    <property type="evidence" value="ECO:0007669"/>
    <property type="project" value="TreeGrafter"/>
</dbReference>
<dbReference type="SUPFAM" id="SSF52279">
    <property type="entry name" value="Beta-D-glucan exohydrolase, C-terminal domain"/>
    <property type="match status" value="1"/>
</dbReference>
<evidence type="ECO:0000313" key="6">
    <source>
        <dbReference type="EMBL" id="KAF7143598.1"/>
    </source>
</evidence>
<dbReference type="InterPro" id="IPR026891">
    <property type="entry name" value="Fn3-like"/>
</dbReference>
<keyword evidence="3" id="KW-0326">Glycosidase</keyword>
<dbReference type="EMBL" id="WJXA01000005">
    <property type="protein sequence ID" value="KAF7143598.1"/>
    <property type="molecule type" value="Genomic_DNA"/>
</dbReference>
<accession>A0A834H188</accession>
<dbReference type="FunFam" id="3.40.50.1700:FF:000001">
    <property type="entry name" value="probable beta-D-xylosidase 2"/>
    <property type="match status" value="1"/>
</dbReference>
<keyword evidence="2" id="KW-0378">Hydrolase</keyword>
<keyword evidence="7" id="KW-1185">Reference proteome</keyword>
<feature type="domain" description="Fibronectin type III-like" evidence="5">
    <location>
        <begin position="775"/>
        <end position="844"/>
    </location>
</feature>
<comment type="caution">
    <text evidence="6">The sequence shown here is derived from an EMBL/GenBank/DDBJ whole genome shotgun (WGS) entry which is preliminary data.</text>
</comment>
<dbReference type="Gene3D" id="3.20.20.300">
    <property type="entry name" value="Glycoside hydrolase, family 3, N-terminal domain"/>
    <property type="match status" value="1"/>
</dbReference>
<feature type="chain" id="PRO_5032697289" description="Fibronectin type III-like domain-containing protein" evidence="4">
    <location>
        <begin position="37"/>
        <end position="851"/>
    </location>
</feature>
<evidence type="ECO:0000256" key="2">
    <source>
        <dbReference type="ARBA" id="ARBA00022801"/>
    </source>
</evidence>
<dbReference type="InterPro" id="IPR002772">
    <property type="entry name" value="Glyco_hydro_3_C"/>
</dbReference>
<dbReference type="Gene3D" id="2.60.40.10">
    <property type="entry name" value="Immunoglobulins"/>
    <property type="match status" value="1"/>
</dbReference>
<dbReference type="Pfam" id="PF01915">
    <property type="entry name" value="Glyco_hydro_3_C"/>
    <property type="match status" value="1"/>
</dbReference>
<dbReference type="PANTHER" id="PTHR42721">
    <property type="entry name" value="SUGAR HYDROLASE-RELATED"/>
    <property type="match status" value="1"/>
</dbReference>
<organism evidence="6 7">
    <name type="scientific">Rhododendron simsii</name>
    <name type="common">Sims's rhododendron</name>
    <dbReference type="NCBI Taxonomy" id="118357"/>
    <lineage>
        <taxon>Eukaryota</taxon>
        <taxon>Viridiplantae</taxon>
        <taxon>Streptophyta</taxon>
        <taxon>Embryophyta</taxon>
        <taxon>Tracheophyta</taxon>
        <taxon>Spermatophyta</taxon>
        <taxon>Magnoliopsida</taxon>
        <taxon>eudicotyledons</taxon>
        <taxon>Gunneridae</taxon>
        <taxon>Pentapetalae</taxon>
        <taxon>asterids</taxon>
        <taxon>Ericales</taxon>
        <taxon>Ericaceae</taxon>
        <taxon>Ericoideae</taxon>
        <taxon>Rhodoreae</taxon>
        <taxon>Rhododendron</taxon>
    </lineage>
</organism>
<dbReference type="AlphaFoldDB" id="A0A834H188"/>
<dbReference type="PRINTS" id="PR00133">
    <property type="entry name" value="GLHYDRLASE3"/>
</dbReference>
<dbReference type="InterPro" id="IPR036962">
    <property type="entry name" value="Glyco_hydro_3_N_sf"/>
</dbReference>
<sequence>MASAQNRAKKQGNAPVFLCFHITIFVLLHFSTRVSAQSKAVFACDVKSNQGLANYSFCDAALSAGERVADLVKRLTLEEKIGFLGNAAGSVSRLGIPKYEWWSEALHGVSYVGPGTKFSSVVPGATSFPQVILTAASFNVTLFETIGKVVSTEARAMYNVGLAGLTYWSPNINIVRDPRWGRIQETPGEDPVLTSKYASAYVRGLQQRDDGDKDRLKVASCCKHYTAYDLDNWKGVDRTRFNAVVTQQDLDDTFQPPFKSCVLDGNVASVMCSYNQVNGKPTCADPDLLSGVIRGKWKLNGYIVSDCDSVDVFYNQQHYTKTPEEAAAKAILAVRGEDGGREREEVKAAAEGDVGNRAGAGEDAEADVVFVAEFGYGNDDVGAGGDLEEVGGHGGVRLVGDEDGVWAWLDLDCGSFLGQHTGAAVKAGLVNEAAIDRAVTNNFATLMRLGFFDGDPSKQLYGKLGPSDVCTKASQELAREAARQGIVLLKNSKGSLPLSPTEIKSLAVIGPNANVTKTMIGNYEGVPCKYTTPLQGLTASAATTYAPGCANVACTTAQLDDAKKIAAAADATILIMGADLSIEAESRDRIDLTLPGQQQLLVTQVANVSKGPVILVIMSAGGMDVQFAKDDSKITSILWVGYPGEAGGAAIADVIFGYYNPSGRLPISWYPQAYTKIPMTNMNMRPDPATGYPGRTYRFYTGPTVYTFGDGLSYSTFYHQLAQAAPNQVSIPLEEGHVCHSSKCKSIDVVQQSCQNLAFDVHLRVKNIGKMSGSDTIFLSSSPPSVHNSPQKHLLGFEKVFLEPQTEGMVRFKVDVCKDLSLVDEVGVRKVALGQHVIHVGSLKHSLNVRI</sequence>
<dbReference type="SMART" id="SM01217">
    <property type="entry name" value="Fn3_like"/>
    <property type="match status" value="1"/>
</dbReference>
<dbReference type="PANTHER" id="PTHR42721:SF14">
    <property type="entry name" value="BETA-D-XYLOSIDASE 4-RELATED"/>
    <property type="match status" value="1"/>
</dbReference>
<dbReference type="GO" id="GO:0009044">
    <property type="term" value="F:xylan 1,4-beta-xylosidase activity"/>
    <property type="evidence" value="ECO:0007669"/>
    <property type="project" value="InterPro"/>
</dbReference>
<dbReference type="InterPro" id="IPR044993">
    <property type="entry name" value="BXL"/>
</dbReference>
<dbReference type="Gene3D" id="3.40.50.1700">
    <property type="entry name" value="Glycoside hydrolase family 3 C-terminal domain"/>
    <property type="match status" value="1"/>
</dbReference>
<keyword evidence="1 4" id="KW-0732">Signal</keyword>
<feature type="signal peptide" evidence="4">
    <location>
        <begin position="1"/>
        <end position="36"/>
    </location>
</feature>
<dbReference type="InterPro" id="IPR036881">
    <property type="entry name" value="Glyco_hydro_3_C_sf"/>
</dbReference>
<dbReference type="SUPFAM" id="SSF51445">
    <property type="entry name" value="(Trans)glycosidases"/>
    <property type="match status" value="2"/>
</dbReference>
<dbReference type="InterPro" id="IPR001764">
    <property type="entry name" value="Glyco_hydro_3_N"/>
</dbReference>
<reference evidence="6" key="1">
    <citation type="submission" date="2019-11" db="EMBL/GenBank/DDBJ databases">
        <authorList>
            <person name="Liu Y."/>
            <person name="Hou J."/>
            <person name="Li T.-Q."/>
            <person name="Guan C.-H."/>
            <person name="Wu X."/>
            <person name="Wu H.-Z."/>
            <person name="Ling F."/>
            <person name="Zhang R."/>
            <person name="Shi X.-G."/>
            <person name="Ren J.-P."/>
            <person name="Chen E.-F."/>
            <person name="Sun J.-M."/>
        </authorList>
    </citation>
    <scope>NUCLEOTIDE SEQUENCE</scope>
    <source>
        <strain evidence="6">Adult_tree_wgs_1</strain>
        <tissue evidence="6">Leaves</tissue>
    </source>
</reference>
<evidence type="ECO:0000256" key="3">
    <source>
        <dbReference type="ARBA" id="ARBA00023295"/>
    </source>
</evidence>
<dbReference type="GO" id="GO:0045493">
    <property type="term" value="P:xylan catabolic process"/>
    <property type="evidence" value="ECO:0007669"/>
    <property type="project" value="InterPro"/>
</dbReference>
<gene>
    <name evidence="6" type="ORF">RHSIM_Rhsim05G0110800</name>
</gene>
<dbReference type="OrthoDB" id="47059at2759"/>
<dbReference type="GO" id="GO:0046556">
    <property type="term" value="F:alpha-L-arabinofuranosidase activity"/>
    <property type="evidence" value="ECO:0007669"/>
    <property type="project" value="TreeGrafter"/>
</dbReference>
<proteinExistence type="predicted"/>
<evidence type="ECO:0000256" key="1">
    <source>
        <dbReference type="ARBA" id="ARBA00022729"/>
    </source>
</evidence>
<dbReference type="GO" id="GO:0048046">
    <property type="term" value="C:apoplast"/>
    <property type="evidence" value="ECO:0007669"/>
    <property type="project" value="TreeGrafter"/>
</dbReference>
<dbReference type="Proteomes" id="UP000626092">
    <property type="component" value="Unassembled WGS sequence"/>
</dbReference>
<protein>
    <recommendedName>
        <fullName evidence="5">Fibronectin type III-like domain-containing protein</fullName>
    </recommendedName>
</protein>
<dbReference type="InterPro" id="IPR017853">
    <property type="entry name" value="GH"/>
</dbReference>